<keyword evidence="11" id="KW-0325">Glycoprotein</keyword>
<dbReference type="EMBL" id="CM004388">
    <property type="protein sequence ID" value="OAY58881.1"/>
    <property type="molecule type" value="Genomic_DNA"/>
</dbReference>
<keyword evidence="3" id="KW-0812">Transmembrane</keyword>
<evidence type="ECO:0000256" key="8">
    <source>
        <dbReference type="ARBA" id="ARBA00023008"/>
    </source>
</evidence>
<dbReference type="AlphaFoldDB" id="A0A2C9WFY2"/>
<dbReference type="PANTHER" id="PTHR33021">
    <property type="entry name" value="BLUE COPPER PROTEIN"/>
    <property type="match status" value="1"/>
</dbReference>
<name>A0A2C9WFY2_MANES</name>
<dbReference type="PROSITE" id="PS51485">
    <property type="entry name" value="PHYTOCYANIN"/>
    <property type="match status" value="1"/>
</dbReference>
<gene>
    <name evidence="13" type="ORF">MANES_02G214100v8</name>
</gene>
<keyword evidence="6" id="KW-0249">Electron transport</keyword>
<evidence type="ECO:0000256" key="10">
    <source>
        <dbReference type="ARBA" id="ARBA00023157"/>
    </source>
</evidence>
<keyword evidence="10" id="KW-1015">Disulfide bond</keyword>
<dbReference type="GO" id="GO:0009610">
    <property type="term" value="P:response to symbiotic fungus"/>
    <property type="evidence" value="ECO:0007669"/>
    <property type="project" value="UniProtKB-ARBA"/>
</dbReference>
<keyword evidence="5" id="KW-0732">Signal</keyword>
<dbReference type="GO" id="GO:0005886">
    <property type="term" value="C:plasma membrane"/>
    <property type="evidence" value="ECO:0000318"/>
    <property type="project" value="GO_Central"/>
</dbReference>
<keyword evidence="4" id="KW-0479">Metal-binding</keyword>
<reference evidence="14" key="1">
    <citation type="journal article" date="2016" name="Nat. Biotechnol.">
        <title>Sequencing wild and cultivated cassava and related species reveals extensive interspecific hybridization and genetic diversity.</title>
        <authorList>
            <person name="Bredeson J.V."/>
            <person name="Lyons J.B."/>
            <person name="Prochnik S.E."/>
            <person name="Wu G.A."/>
            <person name="Ha C.M."/>
            <person name="Edsinger-Gonzales E."/>
            <person name="Grimwood J."/>
            <person name="Schmutz J."/>
            <person name="Rabbi I.Y."/>
            <person name="Egesi C."/>
            <person name="Nauluvula P."/>
            <person name="Lebot V."/>
            <person name="Ndunguru J."/>
            <person name="Mkamilo G."/>
            <person name="Bart R.S."/>
            <person name="Setter T.L."/>
            <person name="Gleadow R.M."/>
            <person name="Kulakow P."/>
            <person name="Ferguson M.E."/>
            <person name="Rounsley S."/>
            <person name="Rokhsar D.S."/>
        </authorList>
    </citation>
    <scope>NUCLEOTIDE SEQUENCE [LARGE SCALE GENOMIC DNA]</scope>
    <source>
        <strain evidence="14">cv. AM560-2</strain>
    </source>
</reference>
<comment type="caution">
    <text evidence="13">The sequence shown here is derived from an EMBL/GenBank/DDBJ whole genome shotgun (WGS) entry which is preliminary data.</text>
</comment>
<keyword evidence="2" id="KW-0813">Transport</keyword>
<dbReference type="InterPro" id="IPR003245">
    <property type="entry name" value="Phytocyanin_dom"/>
</dbReference>
<dbReference type="Gramene" id="Manes.02G214100.1.v8.1">
    <property type="protein sequence ID" value="Manes.02G214100.1.v8.1.CDS"/>
    <property type="gene ID" value="Manes.02G214100.v8.1"/>
</dbReference>
<dbReference type="Gene3D" id="2.60.40.420">
    <property type="entry name" value="Cupredoxins - blue copper proteins"/>
    <property type="match status" value="1"/>
</dbReference>
<evidence type="ECO:0000256" key="9">
    <source>
        <dbReference type="ARBA" id="ARBA00023136"/>
    </source>
</evidence>
<proteinExistence type="predicted"/>
<evidence type="ECO:0000256" key="7">
    <source>
        <dbReference type="ARBA" id="ARBA00022989"/>
    </source>
</evidence>
<accession>A0A2C9WFY2</accession>
<dbReference type="PANTHER" id="PTHR33021:SF171">
    <property type="entry name" value="BLUE COPPER-BINDING PROTEIN-LIKE"/>
    <property type="match status" value="1"/>
</dbReference>
<dbReference type="Pfam" id="PF02298">
    <property type="entry name" value="Cu_bind_like"/>
    <property type="match status" value="1"/>
</dbReference>
<dbReference type="CDD" id="cd04216">
    <property type="entry name" value="Phytocyanin"/>
    <property type="match status" value="1"/>
</dbReference>
<organism evidence="13 14">
    <name type="scientific">Manihot esculenta</name>
    <name type="common">Cassava</name>
    <name type="synonym">Jatropha manihot</name>
    <dbReference type="NCBI Taxonomy" id="3983"/>
    <lineage>
        <taxon>Eukaryota</taxon>
        <taxon>Viridiplantae</taxon>
        <taxon>Streptophyta</taxon>
        <taxon>Embryophyta</taxon>
        <taxon>Tracheophyta</taxon>
        <taxon>Spermatophyta</taxon>
        <taxon>Magnoliopsida</taxon>
        <taxon>eudicotyledons</taxon>
        <taxon>Gunneridae</taxon>
        <taxon>Pentapetalae</taxon>
        <taxon>rosids</taxon>
        <taxon>fabids</taxon>
        <taxon>Malpighiales</taxon>
        <taxon>Euphorbiaceae</taxon>
        <taxon>Crotonoideae</taxon>
        <taxon>Manihoteae</taxon>
        <taxon>Manihot</taxon>
    </lineage>
</organism>
<keyword evidence="8" id="KW-0186">Copper</keyword>
<comment type="subcellular location">
    <subcellularLocation>
        <location evidence="1">Membrane</location>
        <topology evidence="1">Single-pass type I membrane protein</topology>
    </subcellularLocation>
</comment>
<dbReference type="OrthoDB" id="687943at2759"/>
<dbReference type="GO" id="GO:0046872">
    <property type="term" value="F:metal ion binding"/>
    <property type="evidence" value="ECO:0007669"/>
    <property type="project" value="UniProtKB-KW"/>
</dbReference>
<evidence type="ECO:0000256" key="1">
    <source>
        <dbReference type="ARBA" id="ARBA00004479"/>
    </source>
</evidence>
<dbReference type="GO" id="GO:0009055">
    <property type="term" value="F:electron transfer activity"/>
    <property type="evidence" value="ECO:0007669"/>
    <property type="project" value="InterPro"/>
</dbReference>
<dbReference type="SUPFAM" id="SSF49503">
    <property type="entry name" value="Cupredoxins"/>
    <property type="match status" value="1"/>
</dbReference>
<keyword evidence="7" id="KW-1133">Transmembrane helix</keyword>
<dbReference type="InterPro" id="IPR008972">
    <property type="entry name" value="Cupredoxin"/>
</dbReference>
<evidence type="ECO:0000256" key="5">
    <source>
        <dbReference type="ARBA" id="ARBA00022729"/>
    </source>
</evidence>
<dbReference type="Proteomes" id="UP000091857">
    <property type="component" value="Chromosome 2"/>
</dbReference>
<evidence type="ECO:0000313" key="13">
    <source>
        <dbReference type="EMBL" id="OAY58881.1"/>
    </source>
</evidence>
<evidence type="ECO:0000256" key="6">
    <source>
        <dbReference type="ARBA" id="ARBA00022982"/>
    </source>
</evidence>
<dbReference type="InterPro" id="IPR039391">
    <property type="entry name" value="Phytocyanin-like"/>
</dbReference>
<feature type="domain" description="Phytocyanin" evidence="12">
    <location>
        <begin position="29"/>
        <end position="128"/>
    </location>
</feature>
<dbReference type="STRING" id="3983.A0A2C9WFY2"/>
<evidence type="ECO:0000256" key="11">
    <source>
        <dbReference type="ARBA" id="ARBA00023180"/>
    </source>
</evidence>
<evidence type="ECO:0000313" key="14">
    <source>
        <dbReference type="Proteomes" id="UP000091857"/>
    </source>
</evidence>
<evidence type="ECO:0000256" key="3">
    <source>
        <dbReference type="ARBA" id="ARBA00022692"/>
    </source>
</evidence>
<protein>
    <recommendedName>
        <fullName evidence="12">Phytocyanin domain-containing protein</fullName>
    </recommendedName>
</protein>
<evidence type="ECO:0000256" key="2">
    <source>
        <dbReference type="ARBA" id="ARBA00022448"/>
    </source>
</evidence>
<evidence type="ECO:0000259" key="12">
    <source>
        <dbReference type="PROSITE" id="PS51485"/>
    </source>
</evidence>
<evidence type="ECO:0000256" key="4">
    <source>
        <dbReference type="ARBA" id="ARBA00022723"/>
    </source>
</evidence>
<dbReference type="FunFam" id="2.60.40.420:FF:000067">
    <property type="entry name" value="Cupredoxin superfamily protein"/>
    <property type="match status" value="1"/>
</dbReference>
<keyword evidence="14" id="KW-1185">Reference proteome</keyword>
<sequence length="128" mass="14226">MPHQAHSFSSMVVVYFLATYLNVLHAIATPHVVGGIDGWTLFTNSSNWVQGKEFHVSDVLEFNYERGLHNVMQVNSTAYEGCIKDTYIGLFTSGNDSLVLSEVGQMWFICGVSDHCELGQKLTINVIP</sequence>
<keyword evidence="9" id="KW-0472">Membrane</keyword>